<dbReference type="InterPro" id="IPR001878">
    <property type="entry name" value="Znf_CCHC"/>
</dbReference>
<proteinExistence type="predicted"/>
<dbReference type="GO" id="GO:0008270">
    <property type="term" value="F:zinc ion binding"/>
    <property type="evidence" value="ECO:0007669"/>
    <property type="project" value="UniProtKB-KW"/>
</dbReference>
<dbReference type="SMART" id="SM00343">
    <property type="entry name" value="ZnF_C2HC"/>
    <property type="match status" value="3"/>
</dbReference>
<organism evidence="4">
    <name type="scientific">Xenopus tropicalis</name>
    <name type="common">Western clawed frog</name>
    <name type="synonym">Silurana tropicalis</name>
    <dbReference type="NCBI Taxonomy" id="8364"/>
    <lineage>
        <taxon>Eukaryota</taxon>
        <taxon>Metazoa</taxon>
        <taxon>Chordata</taxon>
        <taxon>Craniata</taxon>
        <taxon>Vertebrata</taxon>
        <taxon>Euteleostomi</taxon>
        <taxon>Amphibia</taxon>
        <taxon>Batrachia</taxon>
        <taxon>Anura</taxon>
        <taxon>Pipoidea</taxon>
        <taxon>Pipidae</taxon>
        <taxon>Xenopodinae</taxon>
        <taxon>Xenopus</taxon>
        <taxon>Silurana</taxon>
    </lineage>
</organism>
<feature type="compositionally biased region" description="Gly residues" evidence="2">
    <location>
        <begin position="470"/>
        <end position="488"/>
    </location>
</feature>
<feature type="region of interest" description="Disordered" evidence="2">
    <location>
        <begin position="906"/>
        <end position="972"/>
    </location>
</feature>
<keyword evidence="1" id="KW-0479">Metal-binding</keyword>
<dbReference type="PANTHER" id="PTHR22639:SF4">
    <property type="entry name" value="ZINC FINGER CCHC DOMAIN-CONTAINING PROTEIN 3"/>
    <property type="match status" value="1"/>
</dbReference>
<dbReference type="InterPro" id="IPR036875">
    <property type="entry name" value="Znf_CCHC_sf"/>
</dbReference>
<reference evidence="4" key="1">
    <citation type="journal article" date="2010" name="Science">
        <title>The genome of the Western clawed frog Xenopus tropicalis.</title>
        <authorList>
            <person name="Hellsten U."/>
            <person name="Harland R.M."/>
            <person name="Gilchrist M.J."/>
            <person name="Hendrix D."/>
            <person name="Jurka J."/>
            <person name="Kapitonov V."/>
            <person name="Ovcharenko I."/>
            <person name="Putnam N.H."/>
            <person name="Shu S."/>
            <person name="Taher L."/>
            <person name="Blitz I.L."/>
            <person name="Blumberg B."/>
            <person name="Dichmann D.S."/>
            <person name="Dubchak I."/>
            <person name="Amaya E."/>
            <person name="Detter J.C."/>
            <person name="Fletcher R."/>
            <person name="Gerhard D.S."/>
            <person name="Goodstein D."/>
            <person name="Graves T."/>
            <person name="Grigoriev I.V."/>
            <person name="Grimwood J."/>
            <person name="Kawashima T."/>
            <person name="Lindquist E."/>
            <person name="Lucas S.M."/>
            <person name="Mead P.E."/>
            <person name="Mitros T."/>
            <person name="Ogino H."/>
            <person name="Ohta Y."/>
            <person name="Poliakov A.V."/>
            <person name="Pollet N."/>
            <person name="Robert J."/>
            <person name="Salamov A."/>
            <person name="Sater A.K."/>
            <person name="Schmutz J."/>
            <person name="Terry A."/>
            <person name="Vize P.D."/>
            <person name="Warren W.C."/>
            <person name="Wells D."/>
            <person name="Wills A."/>
            <person name="Wilson R.K."/>
            <person name="Zimmerman L.B."/>
            <person name="Zorn A.M."/>
            <person name="Grainger R."/>
            <person name="Grammer T."/>
            <person name="Khokha M.K."/>
            <person name="Richardson P.M."/>
            <person name="Rokhsar D.S."/>
        </authorList>
    </citation>
    <scope>NUCLEOTIDE SEQUENCE [LARGE SCALE GENOMIC DNA]</scope>
    <source>
        <strain evidence="4">Nigerian</strain>
    </source>
</reference>
<evidence type="ECO:0000256" key="2">
    <source>
        <dbReference type="SAM" id="MobiDB-lite"/>
    </source>
</evidence>
<feature type="compositionally biased region" description="Gly residues" evidence="2">
    <location>
        <begin position="414"/>
        <end position="443"/>
    </location>
</feature>
<feature type="region of interest" description="Disordered" evidence="2">
    <location>
        <begin position="466"/>
        <end position="531"/>
    </location>
</feature>
<dbReference type="PANTHER" id="PTHR22639">
    <property type="entry name" value="GAG-RELATED PROTEIN"/>
    <property type="match status" value="1"/>
</dbReference>
<dbReference type="InterPro" id="IPR057810">
    <property type="entry name" value="RBD_ZCCHC3_1st"/>
</dbReference>
<feature type="compositionally biased region" description="Gly residues" evidence="2">
    <location>
        <begin position="496"/>
        <end position="507"/>
    </location>
</feature>
<feature type="compositionally biased region" description="Basic residues" evidence="2">
    <location>
        <begin position="42"/>
        <end position="53"/>
    </location>
</feature>
<dbReference type="InterPro" id="IPR057811">
    <property type="entry name" value="RBD_ZCCHC3_2nd"/>
</dbReference>
<feature type="compositionally biased region" description="Gly residues" evidence="2">
    <location>
        <begin position="351"/>
        <end position="406"/>
    </location>
</feature>
<reference evidence="4" key="2">
    <citation type="submission" date="2021-03" db="UniProtKB">
        <authorList>
            <consortium name="Ensembl"/>
        </authorList>
    </citation>
    <scope>IDENTIFICATION</scope>
</reference>
<protein>
    <recommendedName>
        <fullName evidence="3">CCHC-type domain-containing protein</fullName>
    </recommendedName>
</protein>
<dbReference type="GO" id="GO:0002218">
    <property type="term" value="P:activation of innate immune response"/>
    <property type="evidence" value="ECO:0007669"/>
    <property type="project" value="InterPro"/>
</dbReference>
<feature type="region of interest" description="Disordered" evidence="2">
    <location>
        <begin position="1"/>
        <end position="116"/>
    </location>
</feature>
<feature type="compositionally biased region" description="Low complexity" evidence="2">
    <location>
        <begin position="23"/>
        <end position="38"/>
    </location>
</feature>
<feature type="region of interest" description="Disordered" evidence="2">
    <location>
        <begin position="795"/>
        <end position="842"/>
    </location>
</feature>
<evidence type="ECO:0000256" key="1">
    <source>
        <dbReference type="PROSITE-ProRule" id="PRU00047"/>
    </source>
</evidence>
<dbReference type="SUPFAM" id="SSF57756">
    <property type="entry name" value="Retrovirus zinc finger-like domains"/>
    <property type="match status" value="1"/>
</dbReference>
<dbReference type="GO" id="GO:0003723">
    <property type="term" value="F:RNA binding"/>
    <property type="evidence" value="ECO:0007669"/>
    <property type="project" value="InterPro"/>
</dbReference>
<evidence type="ECO:0000259" key="3">
    <source>
        <dbReference type="PROSITE" id="PS50158"/>
    </source>
</evidence>
<sequence>MRGKMSDPSGRRVETRLGSSRRAAGAAAITDSAAAQKAILIGRKKRPARKASPRKVQTSSPGCVGESARGIQAGVPAGSCGTEAWEEQEAGAMTSGTGEQERGSMEVPGAAGESPVAMEVAESALSEEPNMAAGPQVPATNSLGCQGRALQPGLCAAQPEGEGGERPQPEGITDFMHKMSVLERKEGDLKLRIELLAADLRLCNGGRRSEIIRELAFINKELEETEQEMGSTMGAIGPGQELCGNRESFQQMEQPHKPKPAMTFPFSQDAQQAVVSQTVTETAPCDLHQHTETLSLSGNGVNGSEFGVSGSGNGVNGSGFGENGSEFGVNGSGNGVNGSGNGVNGSEFGVNGSGNGVSGSGNGVNGSGNGVSGSGNGVNGSGFGENGSGNGVSGSGNGVSGSGNGVSGSEFGVSGSGNGVNGSGFGENGSGNGVSGSGNGVSGSGNGVSGSGFGVNGSGFGENGSEFGVNGSGNGVSGSGNGVSGSGNGVNETVGSRGGSKGDGFPGRGERGVHGGAGGTGGNVSYSDAVTNSDTRGAERALLPQTEVAEPGKRRNVVKIKWVQGREGFPGRRYVARRLIKETLGFTPDDVYALVTVTHTEFDLSFKLPQGLDEFWKGYERERGSDVWNGFEVIPVSKPEVKNVTIIFKSESINEEDVMFWLKRQCQVLSPLKRIYDEEGFWIGGWKVQVRLHSHLHVQKHLPNSLFLGKDRGVCFYVGQPRVCFKCGSNRHLAGKCTVQKCAFCGEVGHPSKDCVTIRCNLCLKLGHAHRDCPDAWHNVQKQCPNLLAELREGMGGEEGPETQGVAQRGTEGGTDLGNEGSISGKGVELTEREEQGAEKQDWRVVGGNSQKVNKRKAVPKEMAVETENRFDLLGKSWAAVMEEEEEVSVRLGKEREEEEVSVRLGKEREEEEEVSVRLGKEREEEEEVSVRLGKEREEEEEVSVRLGKEREEEEEVSVRLEKEGRRRKRFR</sequence>
<evidence type="ECO:0000313" key="4">
    <source>
        <dbReference type="Ensembl" id="ENSXETP00000118759"/>
    </source>
</evidence>
<feature type="domain" description="CCHC-type" evidence="3">
    <location>
        <begin position="741"/>
        <end position="755"/>
    </location>
</feature>
<feature type="compositionally biased region" description="Basic and acidic residues" evidence="2">
    <location>
        <begin position="829"/>
        <end position="842"/>
    </location>
</feature>
<dbReference type="GeneTree" id="ENSGT00530000063983"/>
<keyword evidence="1" id="KW-0862">Zinc</keyword>
<dbReference type="Pfam" id="PF23058">
    <property type="entry name" value="RBD_ZCCHC3_2nd"/>
    <property type="match status" value="1"/>
</dbReference>
<feature type="region of interest" description="Disordered" evidence="2">
    <location>
        <begin position="338"/>
        <end position="443"/>
    </location>
</feature>
<name>A0A803KEC1_XENTR</name>
<dbReference type="AlphaFoldDB" id="A0A803KEC1"/>
<dbReference type="Ensembl" id="ENSXETT00000113605">
    <property type="protein sequence ID" value="ENSXETP00000118759"/>
    <property type="gene ID" value="ENSXETG00000046871"/>
</dbReference>
<dbReference type="PROSITE" id="PS50158">
    <property type="entry name" value="ZF_CCHC"/>
    <property type="match status" value="1"/>
</dbReference>
<dbReference type="Pfam" id="PF23057">
    <property type="entry name" value="RBD_ZCCHC3_1st"/>
    <property type="match status" value="1"/>
</dbReference>
<dbReference type="GO" id="GO:0003690">
    <property type="term" value="F:double-stranded DNA binding"/>
    <property type="evidence" value="ECO:0007669"/>
    <property type="project" value="InterPro"/>
</dbReference>
<feature type="compositionally biased region" description="Basic and acidic residues" evidence="2">
    <location>
        <begin position="906"/>
        <end position="965"/>
    </location>
</feature>
<dbReference type="InParanoid" id="A0A803KEC1"/>
<keyword evidence="1" id="KW-0863">Zinc-finger</keyword>
<dbReference type="InterPro" id="IPR042509">
    <property type="entry name" value="ZCCHC3"/>
</dbReference>
<dbReference type="Gene3D" id="4.10.60.10">
    <property type="entry name" value="Zinc finger, CCHC-type"/>
    <property type="match status" value="1"/>
</dbReference>
<accession>A0A803KEC1</accession>